<evidence type="ECO:0000256" key="1">
    <source>
        <dbReference type="SAM" id="MobiDB-lite"/>
    </source>
</evidence>
<evidence type="ECO:0000313" key="3">
    <source>
        <dbReference type="EMBL" id="MEX0428354.1"/>
    </source>
</evidence>
<gene>
    <name evidence="3" type="ORF">AB3X52_12050</name>
</gene>
<dbReference type="InterPro" id="IPR003779">
    <property type="entry name" value="CMD-like"/>
</dbReference>
<dbReference type="Pfam" id="PF02627">
    <property type="entry name" value="CMD"/>
    <property type="match status" value="1"/>
</dbReference>
<reference evidence="3 4" key="1">
    <citation type="submission" date="2024-07" db="EMBL/GenBank/DDBJ databases">
        <authorList>
            <person name="Lee S."/>
            <person name="Kang M."/>
        </authorList>
    </citation>
    <scope>NUCLEOTIDE SEQUENCE [LARGE SCALE GENOMIC DNA]</scope>
    <source>
        <strain evidence="3 4">DS6</strain>
    </source>
</reference>
<evidence type="ECO:0000313" key="4">
    <source>
        <dbReference type="Proteomes" id="UP001556631"/>
    </source>
</evidence>
<dbReference type="RefSeq" id="WP_367994326.1">
    <property type="nucleotide sequence ID" value="NZ_JBFPJR010000019.1"/>
</dbReference>
<organism evidence="3 4">
    <name type="scientific">Nocardioides eburneus</name>
    <dbReference type="NCBI Taxonomy" id="3231482"/>
    <lineage>
        <taxon>Bacteria</taxon>
        <taxon>Bacillati</taxon>
        <taxon>Actinomycetota</taxon>
        <taxon>Actinomycetes</taxon>
        <taxon>Propionibacteriales</taxon>
        <taxon>Nocardioidaceae</taxon>
        <taxon>Nocardioides</taxon>
    </lineage>
</organism>
<keyword evidence="4" id="KW-1185">Reference proteome</keyword>
<proteinExistence type="predicted"/>
<accession>A0ABV3T392</accession>
<dbReference type="Gene3D" id="1.20.1290.10">
    <property type="entry name" value="AhpD-like"/>
    <property type="match status" value="1"/>
</dbReference>
<dbReference type="PANTHER" id="PTHR34846:SF11">
    <property type="entry name" value="4-CARBOXYMUCONOLACTONE DECARBOXYLASE FAMILY PROTEIN (AFU_ORTHOLOGUE AFUA_6G11590)"/>
    <property type="match status" value="1"/>
</dbReference>
<name>A0ABV3T392_9ACTN</name>
<feature type="region of interest" description="Disordered" evidence="1">
    <location>
        <begin position="1"/>
        <end position="29"/>
    </location>
</feature>
<sequence length="199" mass="21274">MDDTRTILGRPEPPASHRVTVPGPDDLDPAQRALYDRITQGPRKSQQGVVPIADAEGRLLGPFGLMLLEPSVGEAVQEVGAALRFRGRLSPRCRELAILVVAAHAGSHFEWWAHEKAALAAGLDPAQLQQLLDGEIPDDLDEAERTCVEVAVALRRDSALADDAFAAASAVLGEAGLAEVTWLVGYYGMLALALEVLRP</sequence>
<evidence type="ECO:0000259" key="2">
    <source>
        <dbReference type="Pfam" id="PF02627"/>
    </source>
</evidence>
<dbReference type="InterPro" id="IPR029032">
    <property type="entry name" value="AhpD-like"/>
</dbReference>
<dbReference type="EMBL" id="JBFPJR010000019">
    <property type="protein sequence ID" value="MEX0428354.1"/>
    <property type="molecule type" value="Genomic_DNA"/>
</dbReference>
<dbReference type="PANTHER" id="PTHR34846">
    <property type="entry name" value="4-CARBOXYMUCONOLACTONE DECARBOXYLASE FAMILY PROTEIN (AFU_ORTHOLOGUE AFUA_6G11590)"/>
    <property type="match status" value="1"/>
</dbReference>
<comment type="caution">
    <text evidence="3">The sequence shown here is derived from an EMBL/GenBank/DDBJ whole genome shotgun (WGS) entry which is preliminary data.</text>
</comment>
<feature type="domain" description="Carboxymuconolactone decarboxylase-like" evidence="2">
    <location>
        <begin position="70"/>
        <end position="151"/>
    </location>
</feature>
<dbReference type="Proteomes" id="UP001556631">
    <property type="component" value="Unassembled WGS sequence"/>
</dbReference>
<protein>
    <submittedName>
        <fullName evidence="3">Carboxymuconolactone decarboxylase family protein</fullName>
    </submittedName>
</protein>
<dbReference type="SUPFAM" id="SSF69118">
    <property type="entry name" value="AhpD-like"/>
    <property type="match status" value="1"/>
</dbReference>